<evidence type="ECO:0000313" key="5">
    <source>
        <dbReference type="EMBL" id="MBM7614080.1"/>
    </source>
</evidence>
<proteinExistence type="predicted"/>
<feature type="domain" description="4Fe-4S ferredoxin-type" evidence="4">
    <location>
        <begin position="253"/>
        <end position="309"/>
    </location>
</feature>
<evidence type="ECO:0000256" key="3">
    <source>
        <dbReference type="ARBA" id="ARBA00023014"/>
    </source>
</evidence>
<dbReference type="PANTHER" id="PTHR42827:SF1">
    <property type="entry name" value="IRON-SULFUR CLUSTER-BINDING PROTEIN"/>
    <property type="match status" value="1"/>
</dbReference>
<dbReference type="RefSeq" id="WP_204400350.1">
    <property type="nucleotide sequence ID" value="NZ_JAFBEE010000002.1"/>
</dbReference>
<keyword evidence="3" id="KW-0411">Iron-sulfur</keyword>
<dbReference type="Gene3D" id="3.30.70.20">
    <property type="match status" value="1"/>
</dbReference>
<dbReference type="PROSITE" id="PS00198">
    <property type="entry name" value="4FE4S_FER_1"/>
    <property type="match status" value="1"/>
</dbReference>
<protein>
    <submittedName>
        <fullName evidence="5">Ferredoxin</fullName>
    </submittedName>
</protein>
<reference evidence="5 6" key="1">
    <citation type="submission" date="2021-01" db="EMBL/GenBank/DDBJ databases">
        <title>Genomic Encyclopedia of Type Strains, Phase IV (KMG-IV): sequencing the most valuable type-strain genomes for metagenomic binning, comparative biology and taxonomic classification.</title>
        <authorList>
            <person name="Goeker M."/>
        </authorList>
    </citation>
    <scope>NUCLEOTIDE SEQUENCE [LARGE SCALE GENOMIC DNA]</scope>
    <source>
        <strain evidence="5 6">DSM 25890</strain>
    </source>
</reference>
<dbReference type="InterPro" id="IPR017900">
    <property type="entry name" value="4Fe4S_Fe_S_CS"/>
</dbReference>
<sequence length="352" mass="39753">MKRVDERDIIFARASYKKGSSQYEDYYKRNPEKQEIDDTLREAPHPYGEGTATYNPINSAIADATFHFLGDMKKYSEGKINPNKVETTLEEITKKIKGLANFYGASLVGITKMKEEFYYSHRGRHPENYGEPVTQHHKYGIVFAVEMDRDMINRAPLIGEGIEVTKGYVNAAVVGMILSYFIREIGYDARNHMDGNYLVIAPLVAEAAALGEIGRHGLLITREHGPRVRLGVVTTDLELICDEVENLGIREFCRMCNNCAMTCPGKAIPHGPQKEIEGENRWKIQAEDCFSVWKRVGTDCGVCLSSCPFSHGMDEELIKNLAGNPENIKKALIAHKEKYGIRPFNHTPHPWL</sequence>
<name>A0ABS2NMD2_9FIRM</name>
<comment type="caution">
    <text evidence="5">The sequence shown here is derived from an EMBL/GenBank/DDBJ whole genome shotgun (WGS) entry which is preliminary data.</text>
</comment>
<keyword evidence="1" id="KW-0479">Metal-binding</keyword>
<gene>
    <name evidence="5" type="ORF">JOC73_000589</name>
</gene>
<dbReference type="PANTHER" id="PTHR42827">
    <property type="entry name" value="IRON-SULFUR CLUSTER-BINDING PROTEIN-RELATED"/>
    <property type="match status" value="1"/>
</dbReference>
<accession>A0ABS2NMD2</accession>
<keyword evidence="2" id="KW-0408">Iron</keyword>
<dbReference type="SUPFAM" id="SSF54862">
    <property type="entry name" value="4Fe-4S ferredoxins"/>
    <property type="match status" value="1"/>
</dbReference>
<evidence type="ECO:0000313" key="6">
    <source>
        <dbReference type="Proteomes" id="UP001314796"/>
    </source>
</evidence>
<evidence type="ECO:0000256" key="1">
    <source>
        <dbReference type="ARBA" id="ARBA00022723"/>
    </source>
</evidence>
<dbReference type="EMBL" id="JAFBEE010000002">
    <property type="protein sequence ID" value="MBM7614080.1"/>
    <property type="molecule type" value="Genomic_DNA"/>
</dbReference>
<keyword evidence="6" id="KW-1185">Reference proteome</keyword>
<dbReference type="Pfam" id="PF12838">
    <property type="entry name" value="Fer4_7"/>
    <property type="match status" value="1"/>
</dbReference>
<dbReference type="InterPro" id="IPR017896">
    <property type="entry name" value="4Fe4S_Fe-S-bd"/>
</dbReference>
<evidence type="ECO:0000259" key="4">
    <source>
        <dbReference type="Pfam" id="PF12838"/>
    </source>
</evidence>
<organism evidence="5 6">
    <name type="scientific">Alkaliphilus hydrothermalis</name>
    <dbReference type="NCBI Taxonomy" id="1482730"/>
    <lineage>
        <taxon>Bacteria</taxon>
        <taxon>Bacillati</taxon>
        <taxon>Bacillota</taxon>
        <taxon>Clostridia</taxon>
        <taxon>Peptostreptococcales</taxon>
        <taxon>Natronincolaceae</taxon>
        <taxon>Alkaliphilus</taxon>
    </lineage>
</organism>
<evidence type="ECO:0000256" key="2">
    <source>
        <dbReference type="ARBA" id="ARBA00023004"/>
    </source>
</evidence>
<dbReference type="Proteomes" id="UP001314796">
    <property type="component" value="Unassembled WGS sequence"/>
</dbReference>